<keyword evidence="2" id="KW-1185">Reference proteome</keyword>
<organism evidence="1 2">
    <name type="scientific">Euplotes crassus</name>
    <dbReference type="NCBI Taxonomy" id="5936"/>
    <lineage>
        <taxon>Eukaryota</taxon>
        <taxon>Sar</taxon>
        <taxon>Alveolata</taxon>
        <taxon>Ciliophora</taxon>
        <taxon>Intramacronucleata</taxon>
        <taxon>Spirotrichea</taxon>
        <taxon>Hypotrichia</taxon>
        <taxon>Euplotida</taxon>
        <taxon>Euplotidae</taxon>
        <taxon>Moneuplotes</taxon>
    </lineage>
</organism>
<evidence type="ECO:0000313" key="2">
    <source>
        <dbReference type="Proteomes" id="UP001295684"/>
    </source>
</evidence>
<name>A0AAD1XEL3_EUPCR</name>
<gene>
    <name evidence="1" type="ORF">ECRASSUSDP1_LOCUS9673</name>
</gene>
<dbReference type="EMBL" id="CAMPGE010009518">
    <property type="protein sequence ID" value="CAI2368382.1"/>
    <property type="molecule type" value="Genomic_DNA"/>
</dbReference>
<evidence type="ECO:0000313" key="1">
    <source>
        <dbReference type="EMBL" id="CAI2368382.1"/>
    </source>
</evidence>
<dbReference type="Proteomes" id="UP001295684">
    <property type="component" value="Unassembled WGS sequence"/>
</dbReference>
<proteinExistence type="predicted"/>
<dbReference type="AlphaFoldDB" id="A0AAD1XEL3"/>
<comment type="caution">
    <text evidence="1">The sequence shown here is derived from an EMBL/GenBank/DDBJ whole genome shotgun (WGS) entry which is preliminary data.</text>
</comment>
<sequence>MNSNSLRLHLHSQGTSVPNGLCLRGFYNPIMIESSYCKISQPTFSNFRYFQTQANCSRFSHKKPLESDSDIIWASFEAKIFFVFEYYNLLLKFIIC</sequence>
<reference evidence="1" key="1">
    <citation type="submission" date="2023-07" db="EMBL/GenBank/DDBJ databases">
        <authorList>
            <consortium name="AG Swart"/>
            <person name="Singh M."/>
            <person name="Singh A."/>
            <person name="Seah K."/>
            <person name="Emmerich C."/>
        </authorList>
    </citation>
    <scope>NUCLEOTIDE SEQUENCE</scope>
    <source>
        <strain evidence="1">DP1</strain>
    </source>
</reference>
<protein>
    <submittedName>
        <fullName evidence="1">Uncharacterized protein</fullName>
    </submittedName>
</protein>
<accession>A0AAD1XEL3</accession>